<dbReference type="PANTHER" id="PTHR12112:SF39">
    <property type="entry name" value="EG:152A3.5 PROTEIN (FBGN0003116_PN PROTEIN)"/>
    <property type="match status" value="1"/>
</dbReference>
<sequence length="166" mass="18791">MEEFLQETKHFLWSQHESITELEAVGGYPIMMNEFKRETDDKIHVVIGNESCDLDSVVAALTHGYFLHKTSSSSQTKCLPVLNTPKSQFHLRTDSKYLLSQTGINPDHLTFKDDLDLQDLHLKGRLSLTLVDHNVLAGEHASLEGSVVMVIDHHQLERKPCDRSAL</sequence>
<gene>
    <name evidence="2" type="ORF">CGI_10004987</name>
</gene>
<dbReference type="GO" id="GO:0004309">
    <property type="term" value="F:exopolyphosphatase activity"/>
    <property type="evidence" value="ECO:0007669"/>
    <property type="project" value="TreeGrafter"/>
</dbReference>
<dbReference type="GO" id="GO:0005737">
    <property type="term" value="C:cytoplasm"/>
    <property type="evidence" value="ECO:0007669"/>
    <property type="project" value="TreeGrafter"/>
</dbReference>
<accession>K1PAZ1</accession>
<reference evidence="2" key="1">
    <citation type="journal article" date="2012" name="Nature">
        <title>The oyster genome reveals stress adaptation and complexity of shell formation.</title>
        <authorList>
            <person name="Zhang G."/>
            <person name="Fang X."/>
            <person name="Guo X."/>
            <person name="Li L."/>
            <person name="Luo R."/>
            <person name="Xu F."/>
            <person name="Yang P."/>
            <person name="Zhang L."/>
            <person name="Wang X."/>
            <person name="Qi H."/>
            <person name="Xiong Z."/>
            <person name="Que H."/>
            <person name="Xie Y."/>
            <person name="Holland P.W."/>
            <person name="Paps J."/>
            <person name="Zhu Y."/>
            <person name="Wu F."/>
            <person name="Chen Y."/>
            <person name="Wang J."/>
            <person name="Peng C."/>
            <person name="Meng J."/>
            <person name="Yang L."/>
            <person name="Liu J."/>
            <person name="Wen B."/>
            <person name="Zhang N."/>
            <person name="Huang Z."/>
            <person name="Zhu Q."/>
            <person name="Feng Y."/>
            <person name="Mount A."/>
            <person name="Hedgecock D."/>
            <person name="Xu Z."/>
            <person name="Liu Y."/>
            <person name="Domazet-Loso T."/>
            <person name="Du Y."/>
            <person name="Sun X."/>
            <person name="Zhang S."/>
            <person name="Liu B."/>
            <person name="Cheng P."/>
            <person name="Jiang X."/>
            <person name="Li J."/>
            <person name="Fan D."/>
            <person name="Wang W."/>
            <person name="Fu W."/>
            <person name="Wang T."/>
            <person name="Wang B."/>
            <person name="Zhang J."/>
            <person name="Peng Z."/>
            <person name="Li Y."/>
            <person name="Li N."/>
            <person name="Wang J."/>
            <person name="Chen M."/>
            <person name="He Y."/>
            <person name="Tan F."/>
            <person name="Song X."/>
            <person name="Zheng Q."/>
            <person name="Huang R."/>
            <person name="Yang H."/>
            <person name="Du X."/>
            <person name="Chen L."/>
            <person name="Yang M."/>
            <person name="Gaffney P.M."/>
            <person name="Wang S."/>
            <person name="Luo L."/>
            <person name="She Z."/>
            <person name="Ming Y."/>
            <person name="Huang W."/>
            <person name="Zhang S."/>
            <person name="Huang B."/>
            <person name="Zhang Y."/>
            <person name="Qu T."/>
            <person name="Ni P."/>
            <person name="Miao G."/>
            <person name="Wang J."/>
            <person name="Wang Q."/>
            <person name="Steinberg C.E."/>
            <person name="Wang H."/>
            <person name="Li N."/>
            <person name="Qian L."/>
            <person name="Zhang G."/>
            <person name="Li Y."/>
            <person name="Yang H."/>
            <person name="Liu X."/>
            <person name="Wang J."/>
            <person name="Yin Y."/>
            <person name="Wang J."/>
        </authorList>
    </citation>
    <scope>NUCLEOTIDE SEQUENCE [LARGE SCALE GENOMIC DNA]</scope>
    <source>
        <strain evidence="2">05x7-T-G4-1.051#20</strain>
    </source>
</reference>
<evidence type="ECO:0000259" key="1">
    <source>
        <dbReference type="Pfam" id="PF01368"/>
    </source>
</evidence>
<dbReference type="SUPFAM" id="SSF64182">
    <property type="entry name" value="DHH phosphoesterases"/>
    <property type="match status" value="1"/>
</dbReference>
<dbReference type="AlphaFoldDB" id="K1PAZ1"/>
<dbReference type="Pfam" id="PF01368">
    <property type="entry name" value="DHH"/>
    <property type="match status" value="1"/>
</dbReference>
<dbReference type="InParanoid" id="K1PAZ1"/>
<dbReference type="EMBL" id="JH816178">
    <property type="protein sequence ID" value="EKC20977.1"/>
    <property type="molecule type" value="Genomic_DNA"/>
</dbReference>
<dbReference type="InterPro" id="IPR001667">
    <property type="entry name" value="DDH_dom"/>
</dbReference>
<name>K1PAZ1_MAGGI</name>
<dbReference type="InterPro" id="IPR038763">
    <property type="entry name" value="DHH_sf"/>
</dbReference>
<evidence type="ECO:0000313" key="2">
    <source>
        <dbReference type="EMBL" id="EKC20977.1"/>
    </source>
</evidence>
<feature type="domain" description="DDH" evidence="1">
    <location>
        <begin position="45"/>
        <end position="157"/>
    </location>
</feature>
<proteinExistence type="predicted"/>
<dbReference type="HOGENOM" id="CLU_1604336_0_0_1"/>
<dbReference type="Gene3D" id="3.90.1640.10">
    <property type="entry name" value="inorganic pyrophosphatase (n-terminal core)"/>
    <property type="match status" value="1"/>
</dbReference>
<organism evidence="2">
    <name type="scientific">Magallana gigas</name>
    <name type="common">Pacific oyster</name>
    <name type="synonym">Crassostrea gigas</name>
    <dbReference type="NCBI Taxonomy" id="29159"/>
    <lineage>
        <taxon>Eukaryota</taxon>
        <taxon>Metazoa</taxon>
        <taxon>Spiralia</taxon>
        <taxon>Lophotrochozoa</taxon>
        <taxon>Mollusca</taxon>
        <taxon>Bivalvia</taxon>
        <taxon>Autobranchia</taxon>
        <taxon>Pteriomorphia</taxon>
        <taxon>Ostreida</taxon>
        <taxon>Ostreoidea</taxon>
        <taxon>Ostreidae</taxon>
        <taxon>Magallana</taxon>
    </lineage>
</organism>
<protein>
    <submittedName>
        <fullName evidence="2">Prune-like protein 2</fullName>
    </submittedName>
</protein>
<dbReference type="PANTHER" id="PTHR12112">
    <property type="entry name" value="BNIP - RELATED"/>
    <property type="match status" value="1"/>
</dbReference>